<comment type="caution">
    <text evidence="1">The sequence shown here is derived from an EMBL/GenBank/DDBJ whole genome shotgun (WGS) entry which is preliminary data.</text>
</comment>
<reference evidence="1 2" key="1">
    <citation type="submission" date="2022-11" db="EMBL/GenBank/DDBJ databases">
        <title>Draft genome sequence of Saccharopolyspora sp. WRP15-2 isolated from rhizosphere soils of wild rice in Thailand.</title>
        <authorList>
            <person name="Duangmal K."/>
            <person name="Kammanee S."/>
            <person name="Muangham S."/>
        </authorList>
    </citation>
    <scope>NUCLEOTIDE SEQUENCE [LARGE SCALE GENOMIC DNA]</scope>
    <source>
        <strain evidence="1 2">WRP15-2</strain>
    </source>
</reference>
<organism evidence="1 2">
    <name type="scientific">Saccharopolyspora oryzae</name>
    <dbReference type="NCBI Taxonomy" id="2997343"/>
    <lineage>
        <taxon>Bacteria</taxon>
        <taxon>Bacillati</taxon>
        <taxon>Actinomycetota</taxon>
        <taxon>Actinomycetes</taxon>
        <taxon>Pseudonocardiales</taxon>
        <taxon>Pseudonocardiaceae</taxon>
        <taxon>Saccharopolyspora</taxon>
    </lineage>
</organism>
<dbReference type="EMBL" id="JAQGLA010000002">
    <property type="protein sequence ID" value="MDA3624274.1"/>
    <property type="molecule type" value="Genomic_DNA"/>
</dbReference>
<keyword evidence="2" id="KW-1185">Reference proteome</keyword>
<proteinExistence type="predicted"/>
<accession>A0ABT4URI5</accession>
<dbReference type="RefSeq" id="WP_270946837.1">
    <property type="nucleotide sequence ID" value="NZ_JAQGLA010000002.1"/>
</dbReference>
<gene>
    <name evidence="1" type="ORF">OU415_02430</name>
</gene>
<name>A0ABT4URI5_9PSEU</name>
<evidence type="ECO:0000313" key="2">
    <source>
        <dbReference type="Proteomes" id="UP001210380"/>
    </source>
</evidence>
<dbReference type="Proteomes" id="UP001210380">
    <property type="component" value="Unassembled WGS sequence"/>
</dbReference>
<sequence length="75" mass="8317">MIDVSNKSHVESMYKAKASEARFWKRVAALGVSEDRAWAAVRAMLAEIQDGVEHSDPWTAAADRLEADPTWSPTT</sequence>
<protein>
    <submittedName>
        <fullName evidence="1">Uncharacterized protein</fullName>
    </submittedName>
</protein>
<evidence type="ECO:0000313" key="1">
    <source>
        <dbReference type="EMBL" id="MDA3624274.1"/>
    </source>
</evidence>